<protein>
    <submittedName>
        <fullName evidence="2">Uncharacterized protein</fullName>
    </submittedName>
</protein>
<feature type="region of interest" description="Disordered" evidence="1">
    <location>
        <begin position="297"/>
        <end position="352"/>
    </location>
</feature>
<dbReference type="AlphaFoldDB" id="A0A165T526"/>
<dbReference type="PANTHER" id="PTHR44281">
    <property type="entry name" value="SPINDLE ASSEMBLY ABNORMAL PROTEIN 6 HOMOLOG"/>
    <property type="match status" value="1"/>
</dbReference>
<dbReference type="PANTHER" id="PTHR44281:SF2">
    <property type="entry name" value="SPINDLE ASSEMBLY ABNORMAL PROTEIN 6 HOMOLOG"/>
    <property type="match status" value="1"/>
</dbReference>
<name>A0A165T526_9APHY</name>
<evidence type="ECO:0000313" key="3">
    <source>
        <dbReference type="Proteomes" id="UP000076727"/>
    </source>
</evidence>
<proteinExistence type="predicted"/>
<dbReference type="EMBL" id="KV429039">
    <property type="protein sequence ID" value="KZT72941.1"/>
    <property type="molecule type" value="Genomic_DNA"/>
</dbReference>
<sequence length="432" mass="48007">MQEKESTVAELERKLADLAAQLSNGARQLQQRAEEAERIQGELQTEGVGLMRSLDEMRPKIVELTDAKLNLGEEVEDLKTALRSRDAIIAQLEVNLDELRNEQNAVAEERQAIALALEKERSASNASSSEQQKESDTLQAELEASRAVVHNLEAERNNYHQMAERHLAQLDQLKSSLQEHMEQVSALQSELDEREDAQQEAQEFLEHAQNEMEALRAELSAKDQELDQLRVAASTPISAQPNALDEEVLSAIKQQHALELSAAQSHIRTLETAAFEAEAKAHAFQKQITVLEDQLAHMRPPSRASQRSPMPRTSSRPVDFSDELRRASFSAHKPSHLTPTPTSATFEGLSPEAQHKRRVSLSMLKARIDSEVAASARLSSPTIKTAGLPTVVEPAAPATAVQQFHVASRKPQFMDDSHIFWCHCCQGDLVIL</sequence>
<gene>
    <name evidence="2" type="ORF">DAEQUDRAFT_743525</name>
</gene>
<dbReference type="STRING" id="1314783.A0A165T526"/>
<accession>A0A165T526</accession>
<dbReference type="Proteomes" id="UP000076727">
    <property type="component" value="Unassembled WGS sequence"/>
</dbReference>
<organism evidence="2 3">
    <name type="scientific">Daedalea quercina L-15889</name>
    <dbReference type="NCBI Taxonomy" id="1314783"/>
    <lineage>
        <taxon>Eukaryota</taxon>
        <taxon>Fungi</taxon>
        <taxon>Dikarya</taxon>
        <taxon>Basidiomycota</taxon>
        <taxon>Agaricomycotina</taxon>
        <taxon>Agaricomycetes</taxon>
        <taxon>Polyporales</taxon>
        <taxon>Fomitopsis</taxon>
    </lineage>
</organism>
<feature type="region of interest" description="Disordered" evidence="1">
    <location>
        <begin position="120"/>
        <end position="141"/>
    </location>
</feature>
<evidence type="ECO:0000256" key="1">
    <source>
        <dbReference type="SAM" id="MobiDB-lite"/>
    </source>
</evidence>
<evidence type="ECO:0000313" key="2">
    <source>
        <dbReference type="EMBL" id="KZT72941.1"/>
    </source>
</evidence>
<dbReference type="OrthoDB" id="10255630at2759"/>
<keyword evidence="3" id="KW-1185">Reference proteome</keyword>
<feature type="compositionally biased region" description="Polar residues" evidence="1">
    <location>
        <begin position="303"/>
        <end position="316"/>
    </location>
</feature>
<reference evidence="2 3" key="1">
    <citation type="journal article" date="2016" name="Mol. Biol. Evol.">
        <title>Comparative Genomics of Early-Diverging Mushroom-Forming Fungi Provides Insights into the Origins of Lignocellulose Decay Capabilities.</title>
        <authorList>
            <person name="Nagy L.G."/>
            <person name="Riley R."/>
            <person name="Tritt A."/>
            <person name="Adam C."/>
            <person name="Daum C."/>
            <person name="Floudas D."/>
            <person name="Sun H."/>
            <person name="Yadav J.S."/>
            <person name="Pangilinan J."/>
            <person name="Larsson K.H."/>
            <person name="Matsuura K."/>
            <person name="Barry K."/>
            <person name="Labutti K."/>
            <person name="Kuo R."/>
            <person name="Ohm R.A."/>
            <person name="Bhattacharya S.S."/>
            <person name="Shirouzu T."/>
            <person name="Yoshinaga Y."/>
            <person name="Martin F.M."/>
            <person name="Grigoriev I.V."/>
            <person name="Hibbett D.S."/>
        </authorList>
    </citation>
    <scope>NUCLEOTIDE SEQUENCE [LARGE SCALE GENOMIC DNA]</scope>
    <source>
        <strain evidence="2 3">L-15889</strain>
    </source>
</reference>